<feature type="compositionally biased region" description="Polar residues" evidence="1">
    <location>
        <begin position="215"/>
        <end position="227"/>
    </location>
</feature>
<accession>A0AAE0U5F2</accession>
<feature type="region of interest" description="Disordered" evidence="1">
    <location>
        <begin position="193"/>
        <end position="254"/>
    </location>
</feature>
<reference evidence="2" key="1">
    <citation type="journal article" date="2023" name="Mol. Phylogenet. Evol.">
        <title>Genome-scale phylogeny and comparative genomics of the fungal order Sordariales.</title>
        <authorList>
            <person name="Hensen N."/>
            <person name="Bonometti L."/>
            <person name="Westerberg I."/>
            <person name="Brannstrom I.O."/>
            <person name="Guillou S."/>
            <person name="Cros-Aarteil S."/>
            <person name="Calhoun S."/>
            <person name="Haridas S."/>
            <person name="Kuo A."/>
            <person name="Mondo S."/>
            <person name="Pangilinan J."/>
            <person name="Riley R."/>
            <person name="LaButti K."/>
            <person name="Andreopoulos B."/>
            <person name="Lipzen A."/>
            <person name="Chen C."/>
            <person name="Yan M."/>
            <person name="Daum C."/>
            <person name="Ng V."/>
            <person name="Clum A."/>
            <person name="Steindorff A."/>
            <person name="Ohm R.A."/>
            <person name="Martin F."/>
            <person name="Silar P."/>
            <person name="Natvig D.O."/>
            <person name="Lalanne C."/>
            <person name="Gautier V."/>
            <person name="Ament-Velasquez S.L."/>
            <person name="Kruys A."/>
            <person name="Hutchinson M.I."/>
            <person name="Powell A.J."/>
            <person name="Barry K."/>
            <person name="Miller A.N."/>
            <person name="Grigoriev I.V."/>
            <person name="Debuchy R."/>
            <person name="Gladieux P."/>
            <person name="Hiltunen Thoren M."/>
            <person name="Johannesson H."/>
        </authorList>
    </citation>
    <scope>NUCLEOTIDE SEQUENCE</scope>
    <source>
        <strain evidence="2">FGSC 1904</strain>
    </source>
</reference>
<proteinExistence type="predicted"/>
<evidence type="ECO:0000313" key="3">
    <source>
        <dbReference type="Proteomes" id="UP001281003"/>
    </source>
</evidence>
<dbReference type="EMBL" id="JAUTDP010000012">
    <property type="protein sequence ID" value="KAK3391703.1"/>
    <property type="molecule type" value="Genomic_DNA"/>
</dbReference>
<dbReference type="AlphaFoldDB" id="A0AAE0U5F2"/>
<sequence length="254" mass="28590">MKSTELWTAVDQINCDESHGPMPQGLFDSIKNAIQWLPKDKWAILGVKITQYKDEWEAWHDLVETNQVPFCDDKQWKGQGSMSYVSLIQTALELCKALEDLKDWFENLVRTQSRRTMLGEEQVKLVLTIVCRLQECFRFTEFVQKGQTMTDAGVEELNIRIENKIVEELKDLYDKTFENKLVLQDPQTWKTLRPQPIGQAVKAAAKDKAAPRYNPGSQPQPNAEGSQGTTTGTGGNNRGPLPGSNSETMGGQAA</sequence>
<evidence type="ECO:0000313" key="2">
    <source>
        <dbReference type="EMBL" id="KAK3391703.1"/>
    </source>
</evidence>
<dbReference type="Proteomes" id="UP001281003">
    <property type="component" value="Unassembled WGS sequence"/>
</dbReference>
<evidence type="ECO:0000256" key="1">
    <source>
        <dbReference type="SAM" id="MobiDB-lite"/>
    </source>
</evidence>
<gene>
    <name evidence="2" type="ORF">B0T20DRAFT_63047</name>
</gene>
<name>A0AAE0U5F2_SORBR</name>
<organism evidence="2 3">
    <name type="scientific">Sordaria brevicollis</name>
    <dbReference type="NCBI Taxonomy" id="83679"/>
    <lineage>
        <taxon>Eukaryota</taxon>
        <taxon>Fungi</taxon>
        <taxon>Dikarya</taxon>
        <taxon>Ascomycota</taxon>
        <taxon>Pezizomycotina</taxon>
        <taxon>Sordariomycetes</taxon>
        <taxon>Sordariomycetidae</taxon>
        <taxon>Sordariales</taxon>
        <taxon>Sordariaceae</taxon>
        <taxon>Sordaria</taxon>
    </lineage>
</organism>
<protein>
    <submittedName>
        <fullName evidence="2">Uncharacterized protein</fullName>
    </submittedName>
</protein>
<keyword evidence="3" id="KW-1185">Reference proteome</keyword>
<comment type="caution">
    <text evidence="2">The sequence shown here is derived from an EMBL/GenBank/DDBJ whole genome shotgun (WGS) entry which is preliminary data.</text>
</comment>
<reference evidence="2" key="2">
    <citation type="submission" date="2023-07" db="EMBL/GenBank/DDBJ databases">
        <authorList>
            <consortium name="Lawrence Berkeley National Laboratory"/>
            <person name="Haridas S."/>
            <person name="Hensen N."/>
            <person name="Bonometti L."/>
            <person name="Westerberg I."/>
            <person name="Brannstrom I.O."/>
            <person name="Guillou S."/>
            <person name="Cros-Aarteil S."/>
            <person name="Calhoun S."/>
            <person name="Kuo A."/>
            <person name="Mondo S."/>
            <person name="Pangilinan J."/>
            <person name="Riley R."/>
            <person name="LaButti K."/>
            <person name="Andreopoulos B."/>
            <person name="Lipzen A."/>
            <person name="Chen C."/>
            <person name="Yanf M."/>
            <person name="Daum C."/>
            <person name="Ng V."/>
            <person name="Clum A."/>
            <person name="Steindorff A."/>
            <person name="Ohm R."/>
            <person name="Martin F."/>
            <person name="Silar P."/>
            <person name="Natvig D."/>
            <person name="Lalanne C."/>
            <person name="Gautier V."/>
            <person name="Ament-velasquez S.L."/>
            <person name="Kruys A."/>
            <person name="Hutchinson M.I."/>
            <person name="Powell A.J."/>
            <person name="Barry K."/>
            <person name="Miller A.N."/>
            <person name="Grigoriev I.V."/>
            <person name="Debuchy R."/>
            <person name="Gladieux P."/>
            <person name="Thoren M.H."/>
            <person name="Johannesson H."/>
        </authorList>
    </citation>
    <scope>NUCLEOTIDE SEQUENCE</scope>
    <source>
        <strain evidence="2">FGSC 1904</strain>
    </source>
</reference>
<feature type="compositionally biased region" description="Polar residues" evidence="1">
    <location>
        <begin position="243"/>
        <end position="254"/>
    </location>
</feature>